<evidence type="ECO:0000313" key="10">
    <source>
        <dbReference type="Proteomes" id="UP001056384"/>
    </source>
</evidence>
<feature type="compositionally biased region" description="Polar residues" evidence="7">
    <location>
        <begin position="476"/>
        <end position="485"/>
    </location>
</feature>
<keyword evidence="10" id="KW-1185">Reference proteome</keyword>
<dbReference type="GO" id="GO:0005634">
    <property type="term" value="C:nucleus"/>
    <property type="evidence" value="ECO:0007669"/>
    <property type="project" value="UniProtKB-SubCell"/>
</dbReference>
<evidence type="ECO:0000256" key="6">
    <source>
        <dbReference type="PROSITE-ProRule" id="PRU00723"/>
    </source>
</evidence>
<feature type="region of interest" description="Disordered" evidence="7">
    <location>
        <begin position="252"/>
        <end position="364"/>
    </location>
</feature>
<feature type="compositionally biased region" description="Polar residues" evidence="7">
    <location>
        <begin position="180"/>
        <end position="198"/>
    </location>
</feature>
<feature type="region of interest" description="Disordered" evidence="7">
    <location>
        <begin position="384"/>
        <end position="505"/>
    </location>
</feature>
<feature type="compositionally biased region" description="Polar residues" evidence="7">
    <location>
        <begin position="384"/>
        <end position="412"/>
    </location>
</feature>
<evidence type="ECO:0000256" key="4">
    <source>
        <dbReference type="ARBA" id="ARBA00022833"/>
    </source>
</evidence>
<feature type="compositionally biased region" description="Low complexity" evidence="7">
    <location>
        <begin position="486"/>
        <end position="500"/>
    </location>
</feature>
<feature type="zinc finger region" description="C3H1-type" evidence="6">
    <location>
        <begin position="1"/>
        <end position="25"/>
    </location>
</feature>
<feature type="region of interest" description="Disordered" evidence="7">
    <location>
        <begin position="18"/>
        <end position="60"/>
    </location>
</feature>
<evidence type="ECO:0000313" key="9">
    <source>
        <dbReference type="EMBL" id="USW59221.1"/>
    </source>
</evidence>
<accession>A0A9Q9EPX2</accession>
<dbReference type="SMART" id="SM00356">
    <property type="entry name" value="ZnF_C3H1"/>
    <property type="match status" value="1"/>
</dbReference>
<dbReference type="AlphaFoldDB" id="A0A9Q9EPX2"/>
<dbReference type="InterPro" id="IPR051767">
    <property type="entry name" value="Nucleoporin_NUP42"/>
</dbReference>
<feature type="compositionally biased region" description="Low complexity" evidence="7">
    <location>
        <begin position="212"/>
        <end position="225"/>
    </location>
</feature>
<keyword evidence="5" id="KW-0539">Nucleus</keyword>
<dbReference type="GO" id="GO:0008270">
    <property type="term" value="F:zinc ion binding"/>
    <property type="evidence" value="ECO:0007669"/>
    <property type="project" value="UniProtKB-KW"/>
</dbReference>
<gene>
    <name evidence="9" type="ORF">Slin15195_G125400</name>
</gene>
<sequence length="604" mass="61035">MVICKFFQEGRCRYGDSCRNEHPRSTFQQPQTNRFTPLSNQAGSNGFGARGRSGNVDENPYHLATEDIRNDLTYSRDKKEGERPLYPFGAYGPGKNAPKQLIEGDLEISPEELRVQAYLADATGSIQQFQAQYAQIEALMSAKIQQIMNNTEDAKRYAADTSPPNRNDSVIKPAAGTWKGGQTQTISTGGFGSTSQAASGFGAASRPGFGGSSQPAFGAPSAPGAAAGNAFGAASSAGGFGAPSALGPKASPFGGNTSAAPSTGFGAPSALGARTSPFGGQQAAGGFGAPSAMGPKPSPFAGAQQPAAPAANTTGGFGAPSSTGATASPFAAPQQTASTGFGAPSAMGQTSSPFAGAAQPAAGGFGAASKPAFGTSDFGAGAAQSTGGFGSQQPATQTSTAFGGGQTQTSGTAFGAPSAFGANRPSPFAQPGQPQQSGLSRPNPFAAKPPTGPAAQTGANTGFGSGSSGFGSASGQVQTPQTATFGANNSGSGTQQQQGAPNTFKGKRIVTDEKLNTPGYEVSDPTKPNGIGIERIWFPGGPPEVSEKLNAMTEAPAAVYEDPALGPKLKQIYEWTAQHGTFIKDGAIVMPEIPPKREWCVYEF</sequence>
<name>A0A9Q9EPX2_9PEZI</name>
<evidence type="ECO:0000256" key="5">
    <source>
        <dbReference type="ARBA" id="ARBA00023242"/>
    </source>
</evidence>
<dbReference type="OrthoDB" id="20729at2759"/>
<dbReference type="PANTHER" id="PTHR46527">
    <property type="entry name" value="NUCLEOPORIN-LIKE PROTEIN 2"/>
    <property type="match status" value="1"/>
</dbReference>
<comment type="subcellular location">
    <subcellularLocation>
        <location evidence="1">Nucleus</location>
    </subcellularLocation>
</comment>
<evidence type="ECO:0000259" key="8">
    <source>
        <dbReference type="PROSITE" id="PS50103"/>
    </source>
</evidence>
<keyword evidence="2 6" id="KW-0479">Metal-binding</keyword>
<keyword evidence="4 6" id="KW-0862">Zinc</keyword>
<dbReference type="CDD" id="cd23954">
    <property type="entry name" value="AMO1_CTD"/>
    <property type="match status" value="1"/>
</dbReference>
<dbReference type="PANTHER" id="PTHR46527:SF1">
    <property type="entry name" value="NUCLEOPORIN NUP42"/>
    <property type="match status" value="1"/>
</dbReference>
<dbReference type="EMBL" id="CP099429">
    <property type="protein sequence ID" value="USW59221.1"/>
    <property type="molecule type" value="Genomic_DNA"/>
</dbReference>
<protein>
    <submittedName>
        <fullName evidence="9">Zinc finger, CCCH-type</fullName>
    </submittedName>
</protein>
<dbReference type="Pfam" id="PF18044">
    <property type="entry name" value="zf-CCCH_4"/>
    <property type="match status" value="1"/>
</dbReference>
<dbReference type="Gene3D" id="4.10.1000.10">
    <property type="entry name" value="Zinc finger, CCCH-type"/>
    <property type="match status" value="1"/>
</dbReference>
<feature type="compositionally biased region" description="Polar residues" evidence="7">
    <location>
        <begin position="25"/>
        <end position="44"/>
    </location>
</feature>
<evidence type="ECO:0000256" key="3">
    <source>
        <dbReference type="ARBA" id="ARBA00022771"/>
    </source>
</evidence>
<dbReference type="InterPro" id="IPR000571">
    <property type="entry name" value="Znf_CCCH"/>
</dbReference>
<proteinExistence type="predicted"/>
<feature type="domain" description="C3H1-type" evidence="8">
    <location>
        <begin position="1"/>
        <end position="25"/>
    </location>
</feature>
<feature type="compositionally biased region" description="Low complexity" evidence="7">
    <location>
        <begin position="299"/>
        <end position="314"/>
    </location>
</feature>
<dbReference type="PROSITE" id="PS50103">
    <property type="entry name" value="ZF_C3H1"/>
    <property type="match status" value="1"/>
</dbReference>
<evidence type="ECO:0000256" key="1">
    <source>
        <dbReference type="ARBA" id="ARBA00004123"/>
    </source>
</evidence>
<organism evidence="9 10">
    <name type="scientific">Septoria linicola</name>
    <dbReference type="NCBI Taxonomy" id="215465"/>
    <lineage>
        <taxon>Eukaryota</taxon>
        <taxon>Fungi</taxon>
        <taxon>Dikarya</taxon>
        <taxon>Ascomycota</taxon>
        <taxon>Pezizomycotina</taxon>
        <taxon>Dothideomycetes</taxon>
        <taxon>Dothideomycetidae</taxon>
        <taxon>Mycosphaerellales</taxon>
        <taxon>Mycosphaerellaceae</taxon>
        <taxon>Septoria</taxon>
    </lineage>
</organism>
<reference evidence="9" key="1">
    <citation type="submission" date="2022-06" db="EMBL/GenBank/DDBJ databases">
        <title>Complete genome sequences of two strains of the flax pathogen Septoria linicola.</title>
        <authorList>
            <person name="Lapalu N."/>
            <person name="Simon A."/>
            <person name="Demenou B."/>
            <person name="Paumier D."/>
            <person name="Guillot M.-P."/>
            <person name="Gout L."/>
            <person name="Valade R."/>
        </authorList>
    </citation>
    <scope>NUCLEOTIDE SEQUENCE</scope>
    <source>
        <strain evidence="9">SE15195</strain>
    </source>
</reference>
<dbReference type="Proteomes" id="UP001056384">
    <property type="component" value="Chromosome 12"/>
</dbReference>
<feature type="compositionally biased region" description="Low complexity" evidence="7">
    <location>
        <begin position="353"/>
        <end position="362"/>
    </location>
</feature>
<feature type="region of interest" description="Disordered" evidence="7">
    <location>
        <begin position="155"/>
        <end position="225"/>
    </location>
</feature>
<evidence type="ECO:0000256" key="7">
    <source>
        <dbReference type="SAM" id="MobiDB-lite"/>
    </source>
</evidence>
<keyword evidence="3 6" id="KW-0863">Zinc-finger</keyword>
<dbReference type="InterPro" id="IPR041367">
    <property type="entry name" value="Znf-CCCH_4"/>
</dbReference>
<evidence type="ECO:0000256" key="2">
    <source>
        <dbReference type="ARBA" id="ARBA00022723"/>
    </source>
</evidence>